<reference evidence="8 9" key="1">
    <citation type="submission" date="2024-03" db="EMBL/GenBank/DDBJ databases">
        <title>Complete genome sequence of the green alga Chloropicon roscoffensis RCC1871.</title>
        <authorList>
            <person name="Lemieux C."/>
            <person name="Pombert J.-F."/>
            <person name="Otis C."/>
            <person name="Turmel M."/>
        </authorList>
    </citation>
    <scope>NUCLEOTIDE SEQUENCE [LARGE SCALE GENOMIC DNA]</scope>
    <source>
        <strain evidence="8 9">RCC1871</strain>
    </source>
</reference>
<dbReference type="Gene3D" id="1.10.287.1060">
    <property type="entry name" value="ESAT-6-like"/>
    <property type="match status" value="1"/>
</dbReference>
<accession>A0AAX4PJE7</accession>
<evidence type="ECO:0000256" key="5">
    <source>
        <dbReference type="ARBA" id="ARBA00022927"/>
    </source>
</evidence>
<keyword evidence="9" id="KW-1185">Reference proteome</keyword>
<feature type="region of interest" description="Disordered" evidence="7">
    <location>
        <begin position="162"/>
        <end position="221"/>
    </location>
</feature>
<protein>
    <submittedName>
        <fullName evidence="8">Vacuolar protein sorting-associated protein</fullName>
    </submittedName>
</protein>
<evidence type="ECO:0000256" key="6">
    <source>
        <dbReference type="ARBA" id="ARBA00023136"/>
    </source>
</evidence>
<keyword evidence="4" id="KW-0967">Endosome</keyword>
<dbReference type="AlphaFoldDB" id="A0AAX4PJE7"/>
<comment type="similarity">
    <text evidence="2">Belongs to the SNF7 family.</text>
</comment>
<evidence type="ECO:0000256" key="4">
    <source>
        <dbReference type="ARBA" id="ARBA00022753"/>
    </source>
</evidence>
<dbReference type="PANTHER" id="PTHR22761:SF5">
    <property type="entry name" value="CHARGED MULTIVESICULAR BODY PROTEIN 6"/>
    <property type="match status" value="1"/>
</dbReference>
<dbReference type="GO" id="GO:0005771">
    <property type="term" value="C:multivesicular body"/>
    <property type="evidence" value="ECO:0007669"/>
    <property type="project" value="TreeGrafter"/>
</dbReference>
<feature type="region of interest" description="Disordered" evidence="7">
    <location>
        <begin position="1"/>
        <end position="20"/>
    </location>
</feature>
<organism evidence="8 9">
    <name type="scientific">Chloropicon roscoffensis</name>
    <dbReference type="NCBI Taxonomy" id="1461544"/>
    <lineage>
        <taxon>Eukaryota</taxon>
        <taxon>Viridiplantae</taxon>
        <taxon>Chlorophyta</taxon>
        <taxon>Chloropicophyceae</taxon>
        <taxon>Chloropicales</taxon>
        <taxon>Chloropicaceae</taxon>
        <taxon>Chloropicon</taxon>
    </lineage>
</organism>
<keyword evidence="5" id="KW-0653">Protein transport</keyword>
<sequence>MGSAFSKKSSTKAKPSEVDKAVLSLKTQRRKLAEYQKQVTSKIAEALEQAQVHVRQGNKQRATLALKQKRILQTRLGEIDGYLVNVEETLCNLDAARQNNKVFEALREGGAALKEVQSRVSVSALKDLVDDAEGAKEHEREVNAILQGDGVDLAEVEGELEQLERECEDEKALELGSEAAATEEEEGLDLPSVPAGLPKPEREPERGAAREEPRGTEPLLA</sequence>
<comment type="subcellular location">
    <subcellularLocation>
        <location evidence="1">Endosome membrane</location>
    </subcellularLocation>
</comment>
<evidence type="ECO:0000313" key="8">
    <source>
        <dbReference type="EMBL" id="WZN65976.1"/>
    </source>
</evidence>
<evidence type="ECO:0000256" key="1">
    <source>
        <dbReference type="ARBA" id="ARBA00004608"/>
    </source>
</evidence>
<name>A0AAX4PJE7_9CHLO</name>
<dbReference type="GO" id="GO:0032511">
    <property type="term" value="P:late endosome to vacuole transport via multivesicular body sorting pathway"/>
    <property type="evidence" value="ECO:0007669"/>
    <property type="project" value="TreeGrafter"/>
</dbReference>
<evidence type="ECO:0000256" key="3">
    <source>
        <dbReference type="ARBA" id="ARBA00022448"/>
    </source>
</evidence>
<keyword evidence="6" id="KW-0472">Membrane</keyword>
<dbReference type="InterPro" id="IPR005024">
    <property type="entry name" value="Snf7_fam"/>
</dbReference>
<dbReference type="GO" id="GO:0000815">
    <property type="term" value="C:ESCRT III complex"/>
    <property type="evidence" value="ECO:0007669"/>
    <property type="project" value="TreeGrafter"/>
</dbReference>
<dbReference type="PANTHER" id="PTHR22761">
    <property type="entry name" value="CHARGED MULTIVESICULAR BODY PROTEIN"/>
    <property type="match status" value="1"/>
</dbReference>
<evidence type="ECO:0000256" key="2">
    <source>
        <dbReference type="ARBA" id="ARBA00006190"/>
    </source>
</evidence>
<dbReference type="Pfam" id="PF03357">
    <property type="entry name" value="Snf7"/>
    <property type="match status" value="1"/>
</dbReference>
<dbReference type="Proteomes" id="UP001472866">
    <property type="component" value="Chromosome 13"/>
</dbReference>
<evidence type="ECO:0000256" key="7">
    <source>
        <dbReference type="SAM" id="MobiDB-lite"/>
    </source>
</evidence>
<evidence type="ECO:0000313" key="9">
    <source>
        <dbReference type="Proteomes" id="UP001472866"/>
    </source>
</evidence>
<dbReference type="GO" id="GO:0006900">
    <property type="term" value="P:vesicle budding from membrane"/>
    <property type="evidence" value="ECO:0007669"/>
    <property type="project" value="TreeGrafter"/>
</dbReference>
<dbReference type="GO" id="GO:0015031">
    <property type="term" value="P:protein transport"/>
    <property type="evidence" value="ECO:0007669"/>
    <property type="project" value="UniProtKB-KW"/>
</dbReference>
<proteinExistence type="inferred from homology"/>
<gene>
    <name evidence="8" type="ORF">HKI87_13g75390</name>
</gene>
<dbReference type="EMBL" id="CP151513">
    <property type="protein sequence ID" value="WZN65976.1"/>
    <property type="molecule type" value="Genomic_DNA"/>
</dbReference>
<feature type="compositionally biased region" description="Basic and acidic residues" evidence="7">
    <location>
        <begin position="162"/>
        <end position="173"/>
    </location>
</feature>
<feature type="compositionally biased region" description="Basic and acidic residues" evidence="7">
    <location>
        <begin position="199"/>
        <end position="215"/>
    </location>
</feature>
<keyword evidence="3" id="KW-0813">Transport</keyword>